<reference evidence="2 3" key="1">
    <citation type="journal article" date="2019" name="Int. J. Syst. Evol. Microbiol.">
        <title>The Global Catalogue of Microorganisms (GCM) 10K type strain sequencing project: providing services to taxonomists for standard genome sequencing and annotation.</title>
        <authorList>
            <consortium name="The Broad Institute Genomics Platform"/>
            <consortium name="The Broad Institute Genome Sequencing Center for Infectious Disease"/>
            <person name="Wu L."/>
            <person name="Ma J."/>
        </authorList>
    </citation>
    <scope>NUCLEOTIDE SEQUENCE [LARGE SCALE GENOMIC DNA]</scope>
    <source>
        <strain evidence="2 3">JCM 6921</strain>
    </source>
</reference>
<comment type="caution">
    <text evidence="2">The sequence shown here is derived from an EMBL/GenBank/DDBJ whole genome shotgun (WGS) entry which is preliminary data.</text>
</comment>
<keyword evidence="3" id="KW-1185">Reference proteome</keyword>
<organism evidence="2 3">
    <name type="scientific">Streptomyces glaucosporus</name>
    <dbReference type="NCBI Taxonomy" id="284044"/>
    <lineage>
        <taxon>Bacteria</taxon>
        <taxon>Bacillati</taxon>
        <taxon>Actinomycetota</taxon>
        <taxon>Actinomycetes</taxon>
        <taxon>Kitasatosporales</taxon>
        <taxon>Streptomycetaceae</taxon>
        <taxon>Streptomyces</taxon>
    </lineage>
</organism>
<accession>A0ABN3HMS6</accession>
<feature type="compositionally biased region" description="Polar residues" evidence="1">
    <location>
        <begin position="1"/>
        <end position="17"/>
    </location>
</feature>
<gene>
    <name evidence="2" type="ORF">GCM10010420_02910</name>
</gene>
<dbReference type="Proteomes" id="UP001500058">
    <property type="component" value="Unassembled WGS sequence"/>
</dbReference>
<protein>
    <submittedName>
        <fullName evidence="2">Uncharacterized protein</fullName>
    </submittedName>
</protein>
<proteinExistence type="predicted"/>
<dbReference type="EMBL" id="BAAATJ010000001">
    <property type="protein sequence ID" value="GAA2384127.1"/>
    <property type="molecule type" value="Genomic_DNA"/>
</dbReference>
<sequence>MQNFAASTADPFSSTGPPTGPVDKIPALTCADRVIHGIHRPYYYDHGYKAGTSLGNGPCAQLGPDAPRASSCRLDPGTPRLSAACVRLVTGDKPTTKTSKASSQQQREAA</sequence>
<feature type="region of interest" description="Disordered" evidence="1">
    <location>
        <begin position="1"/>
        <end position="24"/>
    </location>
</feature>
<evidence type="ECO:0000313" key="3">
    <source>
        <dbReference type="Proteomes" id="UP001500058"/>
    </source>
</evidence>
<evidence type="ECO:0000256" key="1">
    <source>
        <dbReference type="SAM" id="MobiDB-lite"/>
    </source>
</evidence>
<evidence type="ECO:0000313" key="2">
    <source>
        <dbReference type="EMBL" id="GAA2384127.1"/>
    </source>
</evidence>
<name>A0ABN3HMS6_9ACTN</name>